<evidence type="ECO:0000313" key="2">
    <source>
        <dbReference type="Proteomes" id="UP000585474"/>
    </source>
</evidence>
<evidence type="ECO:0000313" key="1">
    <source>
        <dbReference type="EMBL" id="GFY87525.1"/>
    </source>
</evidence>
<accession>A0A7J0EM23</accession>
<proteinExistence type="predicted"/>
<dbReference type="AlphaFoldDB" id="A0A7J0EM23"/>
<comment type="caution">
    <text evidence="1">The sequence shown here is derived from an EMBL/GenBank/DDBJ whole genome shotgun (WGS) entry which is preliminary data.</text>
</comment>
<sequence>MEPQIISDETWKLVDGIWDKRVEEEVLAMQKAEFNEKQQLLLASHFL</sequence>
<dbReference type="Proteomes" id="UP000585474">
    <property type="component" value="Unassembled WGS sequence"/>
</dbReference>
<name>A0A7J0EM23_9ERIC</name>
<protein>
    <submittedName>
        <fullName evidence="1">AAA-type ATPase family protein</fullName>
    </submittedName>
</protein>
<organism evidence="1 2">
    <name type="scientific">Actinidia rufa</name>
    <dbReference type="NCBI Taxonomy" id="165716"/>
    <lineage>
        <taxon>Eukaryota</taxon>
        <taxon>Viridiplantae</taxon>
        <taxon>Streptophyta</taxon>
        <taxon>Embryophyta</taxon>
        <taxon>Tracheophyta</taxon>
        <taxon>Spermatophyta</taxon>
        <taxon>Magnoliopsida</taxon>
        <taxon>eudicotyledons</taxon>
        <taxon>Gunneridae</taxon>
        <taxon>Pentapetalae</taxon>
        <taxon>asterids</taxon>
        <taxon>Ericales</taxon>
        <taxon>Actinidiaceae</taxon>
        <taxon>Actinidia</taxon>
    </lineage>
</organism>
<dbReference type="EMBL" id="BJWL01000005">
    <property type="protein sequence ID" value="GFY87525.1"/>
    <property type="molecule type" value="Genomic_DNA"/>
</dbReference>
<gene>
    <name evidence="1" type="ORF">Acr_05g0011640</name>
</gene>
<dbReference type="OrthoDB" id="1877876at2759"/>
<keyword evidence="2" id="KW-1185">Reference proteome</keyword>
<reference evidence="1 2" key="1">
    <citation type="submission" date="2019-07" db="EMBL/GenBank/DDBJ databases">
        <title>De Novo Assembly of kiwifruit Actinidia rufa.</title>
        <authorList>
            <person name="Sugita-Konishi S."/>
            <person name="Sato K."/>
            <person name="Mori E."/>
            <person name="Abe Y."/>
            <person name="Kisaki G."/>
            <person name="Hamano K."/>
            <person name="Suezawa K."/>
            <person name="Otani M."/>
            <person name="Fukuda T."/>
            <person name="Manabe T."/>
            <person name="Gomi K."/>
            <person name="Tabuchi M."/>
            <person name="Akimitsu K."/>
            <person name="Kataoka I."/>
        </authorList>
    </citation>
    <scope>NUCLEOTIDE SEQUENCE [LARGE SCALE GENOMIC DNA]</scope>
    <source>
        <strain evidence="2">cv. Fuchu</strain>
    </source>
</reference>